<proteinExistence type="predicted"/>
<dbReference type="RefSeq" id="WP_281043419.1">
    <property type="nucleotide sequence ID" value="NZ_JARYGZ010000001.1"/>
</dbReference>
<comment type="caution">
    <text evidence="1">The sequence shown here is derived from an EMBL/GenBank/DDBJ whole genome shotgun (WGS) entry which is preliminary data.</text>
</comment>
<accession>A0ABT6MYG3</accession>
<name>A0ABT6MYG3_9SPHN</name>
<evidence type="ECO:0000313" key="1">
    <source>
        <dbReference type="EMBL" id="MDH7638100.1"/>
    </source>
</evidence>
<evidence type="ECO:0000313" key="2">
    <source>
        <dbReference type="Proteomes" id="UP001160625"/>
    </source>
</evidence>
<organism evidence="1 2">
    <name type="scientific">Sphingomonas oryzagri</name>
    <dbReference type="NCBI Taxonomy" id="3042314"/>
    <lineage>
        <taxon>Bacteria</taxon>
        <taxon>Pseudomonadati</taxon>
        <taxon>Pseudomonadota</taxon>
        <taxon>Alphaproteobacteria</taxon>
        <taxon>Sphingomonadales</taxon>
        <taxon>Sphingomonadaceae</taxon>
        <taxon>Sphingomonas</taxon>
    </lineage>
</organism>
<reference evidence="1" key="1">
    <citation type="submission" date="2023-04" db="EMBL/GenBank/DDBJ databases">
        <title>Sphingomonas sp. MAHUQ-71 isolated from rice field.</title>
        <authorList>
            <person name="Huq M.A."/>
        </authorList>
    </citation>
    <scope>NUCLEOTIDE SEQUENCE</scope>
    <source>
        <strain evidence="1">MAHUQ-71</strain>
    </source>
</reference>
<dbReference type="Proteomes" id="UP001160625">
    <property type="component" value="Unassembled WGS sequence"/>
</dbReference>
<protein>
    <submittedName>
        <fullName evidence="1">Uncharacterized protein</fullName>
    </submittedName>
</protein>
<keyword evidence="2" id="KW-1185">Reference proteome</keyword>
<dbReference type="EMBL" id="JARYGZ010000001">
    <property type="protein sequence ID" value="MDH7638100.1"/>
    <property type="molecule type" value="Genomic_DNA"/>
</dbReference>
<gene>
    <name evidence="1" type="ORF">QGN17_05105</name>
</gene>
<sequence length="753" mass="82998">MKDIFSYRASQSDDGVYPTWKVVFTPADTLPLPTLYTDMAADIDRHLLPTALLIIVRDDVFDHAKKQIQASGHASDDWRIDTNTVPLVLLGLDRRGKCARTVRIGKAAAPTIDEDLFASLLHQGLREIFVRRGALIRAEDGQHFVHPSGKHSQAFIRAANVFVDGPETMFVAACLLACVPEQTRDLWIDTSSIASVAHAFALLRHLLAPDLPIPTISSFSSWRAISQEQSIPRTPHRAALVSATTSGNLARRLVSDQGFRADEVVTLFSFAKAGTPPIVCDLSADKVFWAGAEPMVSAEYREGKCALCDAQSRPIRFVGDQFLADSVCYEPIAILRDDAPKSLREFMQNYHGHEGFGLRAVDDDGDTFRQVGIDPARLLAVDRFQTRFKAAVHRHAPRHLTALVHLDDEASGKLAAEFLKVSDNHDTSPIAAQDLRSLAKSGALDGGIVVIAGSVGQGHDLDGISRDLRDPFGETPRTYIIGFSKHSHTDRSKQLVNNLKFNSLSASGQGYEHVVRPIESLILPDRPARSAWEAEFKLLSLLLEDATDAGDSRETDFLDARLDRLRETGSLAVEELFLSSPDGHPLELRDTFAFWKRDLYRSVSQGDVVFTMASVLENLRYGDAPKLVSDSFTQRVIDPGMFGRYNDGVIQASLLRCALPQELYYASMPQLSRQMADLVKRTFVAKPPANEGSLEFLLAIALGRLRLTASDTREVVDASVHLPYPAAALRKRILETPPDELALVRPTGARKSL</sequence>